<accession>A0A8S5Q5N3</accession>
<proteinExistence type="predicted"/>
<feature type="region of interest" description="Disordered" evidence="1">
    <location>
        <begin position="1"/>
        <end position="46"/>
    </location>
</feature>
<organism evidence="2">
    <name type="scientific">Myoviridae sp. ctSBU9</name>
    <dbReference type="NCBI Taxonomy" id="2825107"/>
    <lineage>
        <taxon>Viruses</taxon>
        <taxon>Duplodnaviria</taxon>
        <taxon>Heunggongvirae</taxon>
        <taxon>Uroviricota</taxon>
        <taxon>Caudoviricetes</taxon>
    </lineage>
</organism>
<protein>
    <submittedName>
        <fullName evidence="2">Uncharacterized protein</fullName>
    </submittedName>
</protein>
<sequence length="46" mass="5210">MRGIKKPPAHDVQTAQAQTTRPRGRPCPNRTQNPQREGGCAWAERR</sequence>
<reference evidence="2" key="1">
    <citation type="journal article" date="2021" name="Proc. Natl. Acad. Sci. U.S.A.">
        <title>A Catalog of Tens of Thousands of Viruses from Human Metagenomes Reveals Hidden Associations with Chronic Diseases.</title>
        <authorList>
            <person name="Tisza M.J."/>
            <person name="Buck C.B."/>
        </authorList>
    </citation>
    <scope>NUCLEOTIDE SEQUENCE</scope>
    <source>
        <strain evidence="2">CtSBU9</strain>
    </source>
</reference>
<dbReference type="EMBL" id="BK015579">
    <property type="protein sequence ID" value="DAE14306.1"/>
    <property type="molecule type" value="Genomic_DNA"/>
</dbReference>
<name>A0A8S5Q5N3_9CAUD</name>
<evidence type="ECO:0000313" key="2">
    <source>
        <dbReference type="EMBL" id="DAE14306.1"/>
    </source>
</evidence>
<evidence type="ECO:0000256" key="1">
    <source>
        <dbReference type="SAM" id="MobiDB-lite"/>
    </source>
</evidence>